<reference evidence="1" key="2">
    <citation type="submission" date="2012-12" db="EMBL/GenBank/DDBJ databases">
        <authorList>
            <person name="Gao Y.W."/>
            <person name="Fan S.T."/>
            <person name="Sun H.T."/>
            <person name="Wang Z."/>
            <person name="Gao X.L."/>
            <person name="Li Y.G."/>
            <person name="Wang T.C."/>
            <person name="Zhang K."/>
            <person name="Xu W.W."/>
            <person name="Yu Z.J."/>
            <person name="Xia X.Z."/>
        </authorList>
    </citation>
    <scope>NUCLEOTIDE SEQUENCE</scope>
    <source>
        <strain evidence="1">FR3</strain>
    </source>
</reference>
<name>A0A0J9YBE9_BRUMA</name>
<evidence type="ECO:0000313" key="1">
    <source>
        <dbReference type="EMBL" id="CDQ06491.1"/>
    </source>
</evidence>
<accession>A0A0J9YBE9</accession>
<sequence>MRPKLPICYICVEDLGPAHAGSLVNTSISARLYGPWLVGSVGLLVEILSPPGVGWAFPQSLLYLLYLYLCTSRRQGKCGVEVFVGG</sequence>
<reference evidence="1" key="1">
    <citation type="journal article" date="2007" name="Science">
        <title>Draft genome of the filarial nematode parasite Brugia malayi.</title>
        <authorList>
            <person name="Ghedin E."/>
            <person name="Wang S."/>
            <person name="Spiro D."/>
            <person name="Caler E."/>
            <person name="Zhao Q."/>
            <person name="Crabtree J."/>
            <person name="Allen J.E."/>
            <person name="Delcher A.L."/>
            <person name="Guiliano D.B."/>
            <person name="Miranda-Saavedra D."/>
            <person name="Angiuoli S.V."/>
            <person name="Creasy T."/>
            <person name="Amedeo P."/>
            <person name="Haas B."/>
            <person name="El-Sayed N.M."/>
            <person name="Wortman J.R."/>
            <person name="Feldblyum T."/>
            <person name="Tallon L."/>
            <person name="Schatz M."/>
            <person name="Shumway M."/>
            <person name="Koo H."/>
            <person name="Salzberg S.L."/>
            <person name="Schobel S."/>
            <person name="Pertea M."/>
            <person name="Pop M."/>
            <person name="White O."/>
            <person name="Barton G.J."/>
            <person name="Carlow C.K."/>
            <person name="Crawford M.J."/>
            <person name="Daub J."/>
            <person name="Dimmic M.W."/>
            <person name="Estes C.F."/>
            <person name="Foster J.M."/>
            <person name="Ganatra M."/>
            <person name="Gregory W.F."/>
            <person name="Johnson N.M."/>
            <person name="Jin J."/>
            <person name="Komuniecki R."/>
            <person name="Korf I."/>
            <person name="Kumar S."/>
            <person name="Laney S."/>
            <person name="Li B.W."/>
            <person name="Li W."/>
            <person name="Lindblom T.H."/>
            <person name="Lustigman S."/>
            <person name="Ma D."/>
            <person name="Maina C.V."/>
            <person name="Martin D.M."/>
            <person name="McCarter J.P."/>
            <person name="McReynolds L."/>
            <person name="Mitreva M."/>
            <person name="Nutman T.B."/>
            <person name="Parkinson J."/>
            <person name="Peregrin-Alvarez J.M."/>
            <person name="Poole C."/>
            <person name="Ren Q."/>
            <person name="Saunders L."/>
            <person name="Sluder A.E."/>
            <person name="Smith K."/>
            <person name="Stanke M."/>
            <person name="Unnasch T.R."/>
            <person name="Ware J."/>
            <person name="Wei A.D."/>
            <person name="Weil G."/>
            <person name="Williams D.J."/>
            <person name="Zhang Y."/>
            <person name="Williams S.A."/>
            <person name="Fraser-Liggett C."/>
            <person name="Slatko B."/>
            <person name="Blaxter M.L."/>
            <person name="Scott A.L."/>
        </authorList>
    </citation>
    <scope>NUCLEOTIDE SEQUENCE</scope>
    <source>
        <strain evidence="1">FR3</strain>
    </source>
</reference>
<dbReference type="AlphaFoldDB" id="A0A0J9YBE9"/>
<dbReference type="EMBL" id="LN855502">
    <property type="protein sequence ID" value="CDQ06491.1"/>
    <property type="molecule type" value="Genomic_DNA"/>
</dbReference>
<protein>
    <submittedName>
        <fullName evidence="1">Bm8158</fullName>
    </submittedName>
</protein>
<proteinExistence type="predicted"/>
<organism evidence="1">
    <name type="scientific">Brugia malayi</name>
    <name type="common">Filarial nematode worm</name>
    <dbReference type="NCBI Taxonomy" id="6279"/>
    <lineage>
        <taxon>Eukaryota</taxon>
        <taxon>Metazoa</taxon>
        <taxon>Ecdysozoa</taxon>
        <taxon>Nematoda</taxon>
        <taxon>Chromadorea</taxon>
        <taxon>Rhabditida</taxon>
        <taxon>Spirurina</taxon>
        <taxon>Spiruromorpha</taxon>
        <taxon>Filarioidea</taxon>
        <taxon>Onchocercidae</taxon>
        <taxon>Brugia</taxon>
    </lineage>
</organism>
<feature type="non-terminal residue" evidence="1">
    <location>
        <position position="86"/>
    </location>
</feature>
<gene>
    <name evidence="1" type="primary">Bm8158</name>
    <name evidence="1" type="ORF">BM_Bm8158</name>
</gene>